<evidence type="ECO:0000256" key="2">
    <source>
        <dbReference type="ARBA" id="ARBA00022475"/>
    </source>
</evidence>
<dbReference type="Pfam" id="PF01899">
    <property type="entry name" value="MNHE"/>
    <property type="match status" value="1"/>
</dbReference>
<feature type="transmembrane region" description="Helical" evidence="6">
    <location>
        <begin position="67"/>
        <end position="87"/>
    </location>
</feature>
<sequence>MSTESARGRRFVGILATFVTMYIFWLLNSGRLEPFYISMGIVCAAFVSVLFESHFVMLRNIGESLKIMARFLAYVPWLMWQIVLANWDVAKRAISPSMPIDPRIIAVDSHLRSTLARVTFANSITLTPGTITVDIDEDGTFYVHAIAEEPAQSLLEPVPCEMAVRSGYIYGENERWKA</sequence>
<comment type="subcellular location">
    <subcellularLocation>
        <location evidence="1">Cell membrane</location>
        <topology evidence="1">Multi-pass membrane protein</topology>
    </subcellularLocation>
</comment>
<evidence type="ECO:0000256" key="5">
    <source>
        <dbReference type="ARBA" id="ARBA00023136"/>
    </source>
</evidence>
<gene>
    <name evidence="7" type="ORF">HA299_06870</name>
</gene>
<keyword evidence="3 6" id="KW-0812">Transmembrane</keyword>
<keyword evidence="4 6" id="KW-1133">Transmembrane helix</keyword>
<dbReference type="GO" id="GO:0008324">
    <property type="term" value="F:monoatomic cation transmembrane transporter activity"/>
    <property type="evidence" value="ECO:0007669"/>
    <property type="project" value="InterPro"/>
</dbReference>
<dbReference type="Proteomes" id="UP000600363">
    <property type="component" value="Unassembled WGS sequence"/>
</dbReference>
<evidence type="ECO:0000313" key="7">
    <source>
        <dbReference type="EMBL" id="HIH70313.1"/>
    </source>
</evidence>
<evidence type="ECO:0000256" key="6">
    <source>
        <dbReference type="SAM" id="Phobius"/>
    </source>
</evidence>
<proteinExistence type="predicted"/>
<evidence type="ECO:0000256" key="1">
    <source>
        <dbReference type="ARBA" id="ARBA00004651"/>
    </source>
</evidence>
<comment type="caution">
    <text evidence="7">The sequence shown here is derived from an EMBL/GenBank/DDBJ whole genome shotgun (WGS) entry which is preliminary data.</text>
</comment>
<evidence type="ECO:0000313" key="8">
    <source>
        <dbReference type="Proteomes" id="UP000600363"/>
    </source>
</evidence>
<dbReference type="GO" id="GO:0005886">
    <property type="term" value="C:plasma membrane"/>
    <property type="evidence" value="ECO:0007669"/>
    <property type="project" value="UniProtKB-SubCell"/>
</dbReference>
<dbReference type="PANTHER" id="PTHR34584:SF1">
    <property type="entry name" value="NA(+)_H(+) ANTIPORTER SUBUNIT E1"/>
    <property type="match status" value="1"/>
</dbReference>
<feature type="transmembrane region" description="Helical" evidence="6">
    <location>
        <begin position="12"/>
        <end position="29"/>
    </location>
</feature>
<evidence type="ECO:0000256" key="4">
    <source>
        <dbReference type="ARBA" id="ARBA00022989"/>
    </source>
</evidence>
<keyword evidence="2" id="KW-1003">Cell membrane</keyword>
<dbReference type="RefSeq" id="WP_052353074.1">
    <property type="nucleotide sequence ID" value="NZ_DUIH01000021.1"/>
</dbReference>
<organism evidence="7 8">
    <name type="scientific">Methermicoccus shengliensis</name>
    <dbReference type="NCBI Taxonomy" id="660064"/>
    <lineage>
        <taxon>Archaea</taxon>
        <taxon>Methanobacteriati</taxon>
        <taxon>Methanobacteriota</taxon>
        <taxon>Stenosarchaea group</taxon>
        <taxon>Methanomicrobia</taxon>
        <taxon>Methanosarcinales</taxon>
        <taxon>Methermicoccaceae</taxon>
        <taxon>Methermicoccus</taxon>
    </lineage>
</organism>
<dbReference type="EMBL" id="DUIH01000021">
    <property type="protein sequence ID" value="HIH70313.1"/>
    <property type="molecule type" value="Genomic_DNA"/>
</dbReference>
<protein>
    <submittedName>
        <fullName evidence="7">Na+/H+ antiporter subunit E</fullName>
    </submittedName>
</protein>
<dbReference type="InterPro" id="IPR002758">
    <property type="entry name" value="Cation_antiport_E"/>
</dbReference>
<reference evidence="7" key="1">
    <citation type="journal article" date="2020" name="bioRxiv">
        <title>A rank-normalized archaeal taxonomy based on genome phylogeny resolves widespread incomplete and uneven classifications.</title>
        <authorList>
            <person name="Rinke C."/>
            <person name="Chuvochina M."/>
            <person name="Mussig A.J."/>
            <person name="Chaumeil P.-A."/>
            <person name="Waite D.W."/>
            <person name="Whitman W.B."/>
            <person name="Parks D.H."/>
            <person name="Hugenholtz P."/>
        </authorList>
    </citation>
    <scope>NUCLEOTIDE SEQUENCE</scope>
    <source>
        <strain evidence="7">UBA12518</strain>
    </source>
</reference>
<dbReference type="PANTHER" id="PTHR34584">
    <property type="entry name" value="NA(+)/H(+) ANTIPORTER SUBUNIT E1"/>
    <property type="match status" value="1"/>
</dbReference>
<feature type="transmembrane region" description="Helical" evidence="6">
    <location>
        <begin position="35"/>
        <end position="55"/>
    </location>
</feature>
<dbReference type="AlphaFoldDB" id="A0A832RY12"/>
<name>A0A832RY12_9EURY</name>
<accession>A0A832RY12</accession>
<evidence type="ECO:0000256" key="3">
    <source>
        <dbReference type="ARBA" id="ARBA00022692"/>
    </source>
</evidence>
<keyword evidence="5 6" id="KW-0472">Membrane</keyword>